<feature type="domain" description="Ig-like" evidence="3">
    <location>
        <begin position="1104"/>
        <end position="1135"/>
    </location>
</feature>
<evidence type="ECO:0000259" key="3">
    <source>
        <dbReference type="Pfam" id="PF12245"/>
    </source>
</evidence>
<feature type="compositionally biased region" description="Acidic residues" evidence="1">
    <location>
        <begin position="61"/>
        <end position="71"/>
    </location>
</feature>
<feature type="compositionally biased region" description="Polar residues" evidence="1">
    <location>
        <begin position="197"/>
        <end position="207"/>
    </location>
</feature>
<sequence length="1422" mass="154302">MFSSKKGNLFIRVTSLLTACFIFIGMSGIQTLAESGNGSGSEQTEGQVTAGSSDSSAGYSADEDDDSEGDDAAIGGSSEASDELADAASAASIEEDEDDTADDSAQEGSSDASSEGSSDAATEGSSDSADDSIRESKLRTSRTFTTSLLLPDEHAPVISNGCITFEDDDHRWESDNVLRSSKAITINVDVKDPNPNPDSGSGENESPASGMAGSAPQPDDEEEVTGIKKVTIRYTNIETGHTTTATMSGHGDGTYTYTFPQDVAAYQVESITAVDGNKNSTVYDSSDAADAKNENNIFSKISIEGDQYNDGREDSHYTNCITDLNRILTAGNNTSSAEEDNDWISLQGEDNADISLKVSFRSYISIFTDTDDVKISLVPVDEYGNKIEGAEAVEGKMNISWSFPKSRFEVSFDLPDDKNQYVVYKLESSGDCFINSAVRSFNKRGYLYVKLDSTSPVAQDIAVTYTEDGNGVSGTYNLGQGEERIVYSRNDLTLTVDTSKSYDPLISGSDTKDTEDDVPASGIVKLSYVLYNDDYPTSGKGEYHEIEIEDLEIDECGDIRIELPGVSESQGPVYIGDVRLYDLAGNETLIYEGKVEPVSYVIDSVSPVIEFTDLNGEGLSEGYPTDLASTTYFYNHDVTGKLSVTERYIKEVKLSEKQGLMKAELSIPESTSTELGAQTEYTFSTVGDGDYFFAADATDMSGNTADTVDSPYFVIDSIAPVITVTYTSGGETVTPAGKDTSYYKDSVVVTLVIEDKHLLQEGIEAVITGTKADGTSVNIPVSEWTYNEGSYTWTAKVELTDDGEYALSAKATDRAQNVSDTYTGAGFTIDRTVPVVTITFDNNSPQNEIYYNASRTATITVKDYTFDSSKSELVINAPDNAPSQSDWAGVSDQTYSKTVTFNLDGRYDFTFKTTDKAGNESETQTISLFIIDMTAPVVTVSYDNNDVRNGFYYNAKRTATVKVDEKSFDNSLVVINSQASDDAEPMAALPKAAAFSGNADVGTYTTTMSFNADGRYGYTIKVTDLAGNESEVYTSDIFVIDMTAPDITFSGVENYSANNGQVAPVLIYKDLNIDFENSSVTMTGANHGEVTPESKTTQVVDTVTVSYSDFAHTKETDDLYTLRVSITDMAGNVTEDELVFSVNRFGSVYVVGDSTKELTDRYYTNEPEDVTITEINVDSLTYKEVSVDRDGDSEVLKEGRDYTISVQGDDKSWKSMTYTVKADNFNKDGNYSVMVYSRDRATNTQDNRSEGKEIEFAVDGTAPSIVTSEIKEKGVYEEEGHDFIINVTDNMGFESLVVYTGQNELTELVSYTAEDIEAAGGTLTVNIPEMDAYQNVMILATDVAGNQSERDYNNVLVSRNAKKLIEDDEIALNDEIQPLVDPDKDPSAFFIWAAVAGGFVVVSGGAGAAYYILRVKKLKVNK</sequence>
<dbReference type="InterPro" id="IPR022038">
    <property type="entry name" value="Ig-like_bact"/>
</dbReference>
<feature type="compositionally biased region" description="Acidic residues" evidence="1">
    <location>
        <begin position="93"/>
        <end position="105"/>
    </location>
</feature>
<feature type="region of interest" description="Disordered" evidence="1">
    <location>
        <begin position="34"/>
        <end position="138"/>
    </location>
</feature>
<proteinExistence type="predicted"/>
<keyword evidence="2" id="KW-0812">Transmembrane</keyword>
<evidence type="ECO:0000256" key="1">
    <source>
        <dbReference type="SAM" id="MobiDB-lite"/>
    </source>
</evidence>
<feature type="compositionally biased region" description="Low complexity" evidence="1">
    <location>
        <begin position="50"/>
        <end position="60"/>
    </location>
</feature>
<dbReference type="OrthoDB" id="3193440at2"/>
<feature type="region of interest" description="Disordered" evidence="1">
    <location>
        <begin position="184"/>
        <end position="223"/>
    </location>
</feature>
<dbReference type="Pfam" id="PF12245">
    <property type="entry name" value="Big_3_2"/>
    <property type="match status" value="2"/>
</dbReference>
<name>A0A1H9KEH0_BUTFI</name>
<organism evidence="4 5">
    <name type="scientific">Butyrivibrio fibrisolvens</name>
    <dbReference type="NCBI Taxonomy" id="831"/>
    <lineage>
        <taxon>Bacteria</taxon>
        <taxon>Bacillati</taxon>
        <taxon>Bacillota</taxon>
        <taxon>Clostridia</taxon>
        <taxon>Lachnospirales</taxon>
        <taxon>Lachnospiraceae</taxon>
        <taxon>Butyrivibrio</taxon>
    </lineage>
</organism>
<dbReference type="EMBL" id="FOGJ01000001">
    <property type="protein sequence ID" value="SEQ97544.1"/>
    <property type="molecule type" value="Genomic_DNA"/>
</dbReference>
<feature type="compositionally biased region" description="Polar residues" evidence="1">
    <location>
        <begin position="34"/>
        <end position="49"/>
    </location>
</feature>
<reference evidence="4 5" key="1">
    <citation type="submission" date="2016-10" db="EMBL/GenBank/DDBJ databases">
        <authorList>
            <person name="de Groot N.N."/>
        </authorList>
    </citation>
    <scope>NUCLEOTIDE SEQUENCE [LARGE SCALE GENOMIC DNA]</scope>
    <source>
        <strain evidence="4 5">AR40</strain>
    </source>
</reference>
<feature type="transmembrane region" description="Helical" evidence="2">
    <location>
        <begin position="1389"/>
        <end position="1413"/>
    </location>
</feature>
<evidence type="ECO:0000313" key="4">
    <source>
        <dbReference type="EMBL" id="SEQ97544.1"/>
    </source>
</evidence>
<evidence type="ECO:0000256" key="2">
    <source>
        <dbReference type="SAM" id="Phobius"/>
    </source>
</evidence>
<gene>
    <name evidence="4" type="ORF">SAMN04487884_10129</name>
</gene>
<keyword evidence="2" id="KW-0472">Membrane</keyword>
<evidence type="ECO:0000313" key="5">
    <source>
        <dbReference type="Proteomes" id="UP000182584"/>
    </source>
</evidence>
<keyword evidence="2" id="KW-1133">Transmembrane helix</keyword>
<dbReference type="RefSeq" id="WP_074753646.1">
    <property type="nucleotide sequence ID" value="NZ_FOGJ01000001.1"/>
</dbReference>
<protein>
    <submittedName>
        <fullName evidence="4">Ig-like domain (Group 3)</fullName>
    </submittedName>
</protein>
<feature type="domain" description="Ig-like" evidence="3">
    <location>
        <begin position="896"/>
        <end position="927"/>
    </location>
</feature>
<accession>A0A1H9KEH0</accession>
<feature type="compositionally biased region" description="Low complexity" evidence="1">
    <location>
        <begin position="106"/>
        <end position="127"/>
    </location>
</feature>
<dbReference type="Proteomes" id="UP000182584">
    <property type="component" value="Unassembled WGS sequence"/>
</dbReference>